<name>A0A2C5XDL4_9HYPO</name>
<organism evidence="2 3">
    <name type="scientific">Ophiocordyceps australis</name>
    <dbReference type="NCBI Taxonomy" id="1399860"/>
    <lineage>
        <taxon>Eukaryota</taxon>
        <taxon>Fungi</taxon>
        <taxon>Dikarya</taxon>
        <taxon>Ascomycota</taxon>
        <taxon>Pezizomycotina</taxon>
        <taxon>Sordariomycetes</taxon>
        <taxon>Hypocreomycetidae</taxon>
        <taxon>Hypocreales</taxon>
        <taxon>Ophiocordycipitaceae</taxon>
        <taxon>Ophiocordyceps</taxon>
    </lineage>
</organism>
<feature type="region of interest" description="Disordered" evidence="1">
    <location>
        <begin position="193"/>
        <end position="214"/>
    </location>
</feature>
<dbReference type="EMBL" id="NJEU01001105">
    <property type="protein sequence ID" value="PHH68559.1"/>
    <property type="molecule type" value="Genomic_DNA"/>
</dbReference>
<gene>
    <name evidence="2" type="ORF">CDD82_476</name>
</gene>
<feature type="compositionally biased region" description="Polar residues" evidence="1">
    <location>
        <begin position="205"/>
        <end position="214"/>
    </location>
</feature>
<dbReference type="AlphaFoldDB" id="A0A2C5XDL4"/>
<comment type="caution">
    <text evidence="2">The sequence shown here is derived from an EMBL/GenBank/DDBJ whole genome shotgun (WGS) entry which is preliminary data.</text>
</comment>
<reference evidence="2 3" key="1">
    <citation type="submission" date="2017-06" db="EMBL/GenBank/DDBJ databases">
        <title>Ant-infecting Ophiocordyceps genomes reveal a high diversity of potential behavioral manipulation genes and a possible major role for enterotoxins.</title>
        <authorList>
            <person name="De Bekker C."/>
            <person name="Evans H.C."/>
            <person name="Brachmann A."/>
            <person name="Hughes D.P."/>
        </authorList>
    </citation>
    <scope>NUCLEOTIDE SEQUENCE [LARGE SCALE GENOMIC DNA]</scope>
    <source>
        <strain evidence="2 3">1348a</strain>
    </source>
</reference>
<feature type="compositionally biased region" description="Basic residues" evidence="1">
    <location>
        <begin position="151"/>
        <end position="170"/>
    </location>
</feature>
<dbReference type="OrthoDB" id="2537141at2759"/>
<evidence type="ECO:0000313" key="3">
    <source>
        <dbReference type="Proteomes" id="UP000224854"/>
    </source>
</evidence>
<feature type="region of interest" description="Disordered" evidence="1">
    <location>
        <begin position="137"/>
        <end position="176"/>
    </location>
</feature>
<evidence type="ECO:0000256" key="1">
    <source>
        <dbReference type="SAM" id="MobiDB-lite"/>
    </source>
</evidence>
<sequence>MGRPRHDDDAIGHGEATTASAASASYTQSWLDQLPNPNLGASTCWSPETLPINHNRPWIPSHVPLAKKANEAKVLVSNPDLFVQDDPLTSCPDSSSEIAPLNKPDECLCLNAKRRRTPSDVSVDTIKFGDDAFCKKSRRKTRPDRYDTHKSRNKHATSGQKGKKAAKHQTLRSGKEVMENFVSASVPHERVTLKPNLGAGLFLNGRSSTPARRR</sequence>
<evidence type="ECO:0000313" key="2">
    <source>
        <dbReference type="EMBL" id="PHH68559.1"/>
    </source>
</evidence>
<proteinExistence type="predicted"/>
<dbReference type="Proteomes" id="UP000224854">
    <property type="component" value="Unassembled WGS sequence"/>
</dbReference>
<accession>A0A2C5XDL4</accession>
<keyword evidence="3" id="KW-1185">Reference proteome</keyword>
<feature type="compositionally biased region" description="Low complexity" evidence="1">
    <location>
        <begin position="16"/>
        <end position="26"/>
    </location>
</feature>
<protein>
    <submittedName>
        <fullName evidence="2">Uncharacterized protein</fullName>
    </submittedName>
</protein>
<feature type="region of interest" description="Disordered" evidence="1">
    <location>
        <begin position="1"/>
        <end position="26"/>
    </location>
</feature>
<feature type="compositionally biased region" description="Basic and acidic residues" evidence="1">
    <location>
        <begin position="1"/>
        <end position="12"/>
    </location>
</feature>